<dbReference type="AlphaFoldDB" id="A0A392R6W4"/>
<evidence type="ECO:0000313" key="2">
    <source>
        <dbReference type="Proteomes" id="UP000265520"/>
    </source>
</evidence>
<keyword evidence="2" id="KW-1185">Reference proteome</keyword>
<proteinExistence type="predicted"/>
<name>A0A392R6W4_9FABA</name>
<protein>
    <submittedName>
        <fullName evidence="1">Uncharacterized protein</fullName>
    </submittedName>
</protein>
<accession>A0A392R6W4</accession>
<dbReference type="Proteomes" id="UP000265520">
    <property type="component" value="Unassembled WGS sequence"/>
</dbReference>
<organism evidence="1 2">
    <name type="scientific">Trifolium medium</name>
    <dbReference type="NCBI Taxonomy" id="97028"/>
    <lineage>
        <taxon>Eukaryota</taxon>
        <taxon>Viridiplantae</taxon>
        <taxon>Streptophyta</taxon>
        <taxon>Embryophyta</taxon>
        <taxon>Tracheophyta</taxon>
        <taxon>Spermatophyta</taxon>
        <taxon>Magnoliopsida</taxon>
        <taxon>eudicotyledons</taxon>
        <taxon>Gunneridae</taxon>
        <taxon>Pentapetalae</taxon>
        <taxon>rosids</taxon>
        <taxon>fabids</taxon>
        <taxon>Fabales</taxon>
        <taxon>Fabaceae</taxon>
        <taxon>Papilionoideae</taxon>
        <taxon>50 kb inversion clade</taxon>
        <taxon>NPAAA clade</taxon>
        <taxon>Hologalegina</taxon>
        <taxon>IRL clade</taxon>
        <taxon>Trifolieae</taxon>
        <taxon>Trifolium</taxon>
    </lineage>
</organism>
<evidence type="ECO:0000313" key="1">
    <source>
        <dbReference type="EMBL" id="MCI32343.1"/>
    </source>
</evidence>
<sequence length="30" mass="3686">MQQSIRDYGRKLVENKAREEAKKVMFRMKD</sequence>
<dbReference type="EMBL" id="LXQA010194707">
    <property type="protein sequence ID" value="MCI32343.1"/>
    <property type="molecule type" value="Genomic_DNA"/>
</dbReference>
<feature type="non-terminal residue" evidence="1">
    <location>
        <position position="30"/>
    </location>
</feature>
<comment type="caution">
    <text evidence="1">The sequence shown here is derived from an EMBL/GenBank/DDBJ whole genome shotgun (WGS) entry which is preliminary data.</text>
</comment>
<reference evidence="1 2" key="1">
    <citation type="journal article" date="2018" name="Front. Plant Sci.">
        <title>Red Clover (Trifolium pratense) and Zigzag Clover (T. medium) - A Picture of Genomic Similarities and Differences.</title>
        <authorList>
            <person name="Dluhosova J."/>
            <person name="Istvanek J."/>
            <person name="Nedelnik J."/>
            <person name="Repkova J."/>
        </authorList>
    </citation>
    <scope>NUCLEOTIDE SEQUENCE [LARGE SCALE GENOMIC DNA]</scope>
    <source>
        <strain evidence="2">cv. 10/8</strain>
        <tissue evidence="1">Leaf</tissue>
    </source>
</reference>